<sequence>MARAVTARKGTNGGRSNPSTAFRKVMRRAALPALGFTIMAFFGAYAVLGPNGILAYGDYKKQLARREVQYASLDQKRTVLQNRVALLDPDHANPDMVDEMVRKELNVAHPDEVIVPLK</sequence>
<protein>
    <submittedName>
        <fullName evidence="1">Septum formation initiator</fullName>
    </submittedName>
</protein>
<dbReference type="PATRIC" id="fig|1549858.7.peg.1265"/>
<evidence type="ECO:0000313" key="1">
    <source>
        <dbReference type="EMBL" id="KIU28749.1"/>
    </source>
</evidence>
<dbReference type="EMBL" id="JXTP01000026">
    <property type="protein sequence ID" value="KIU28749.1"/>
    <property type="molecule type" value="Genomic_DNA"/>
</dbReference>
<dbReference type="RefSeq" id="WP_018251114.1">
    <property type="nucleotide sequence ID" value="NZ_QOWB01000001.1"/>
</dbReference>
<dbReference type="AlphaFoldDB" id="A0A0D1KWI9"/>
<dbReference type="Proteomes" id="UP000033203">
    <property type="component" value="Unassembled WGS sequence"/>
</dbReference>
<dbReference type="InterPro" id="IPR007060">
    <property type="entry name" value="FtsL/DivIC"/>
</dbReference>
<reference evidence="1 2" key="1">
    <citation type="submission" date="2015-01" db="EMBL/GenBank/DDBJ databases">
        <title>Genome of Sphingomonas taxi strain 30a.</title>
        <authorList>
            <person name="Eevers N."/>
            <person name="Van Hamme J."/>
            <person name="Bottos E."/>
            <person name="Weyens N."/>
            <person name="Vangronsveld J."/>
        </authorList>
    </citation>
    <scope>NUCLEOTIDE SEQUENCE [LARGE SCALE GENOMIC DNA]</scope>
    <source>
        <strain evidence="1 2">30a</strain>
    </source>
</reference>
<dbReference type="Pfam" id="PF04977">
    <property type="entry name" value="DivIC"/>
    <property type="match status" value="1"/>
</dbReference>
<evidence type="ECO:0000313" key="2">
    <source>
        <dbReference type="Proteomes" id="UP000033203"/>
    </source>
</evidence>
<accession>A0A0D1KWI9</accession>
<proteinExistence type="predicted"/>
<comment type="caution">
    <text evidence="1">The sequence shown here is derived from an EMBL/GenBank/DDBJ whole genome shotgun (WGS) entry which is preliminary data.</text>
</comment>
<name>A0A0D1KWI9_9SPHN</name>
<organism evidence="1 2">
    <name type="scientific">Sphingomonas melonis</name>
    <dbReference type="NCBI Taxonomy" id="152682"/>
    <lineage>
        <taxon>Bacteria</taxon>
        <taxon>Pseudomonadati</taxon>
        <taxon>Pseudomonadota</taxon>
        <taxon>Alphaproteobacteria</taxon>
        <taxon>Sphingomonadales</taxon>
        <taxon>Sphingomonadaceae</taxon>
        <taxon>Sphingomonas</taxon>
    </lineage>
</organism>
<gene>
    <name evidence="1" type="ORF">SR41_06915</name>
</gene>